<dbReference type="InterPro" id="IPR018788">
    <property type="entry name" value="Proteasome_assmbl_chp_3"/>
</dbReference>
<keyword evidence="3" id="KW-1185">Reference proteome</keyword>
<evidence type="ECO:0000313" key="2">
    <source>
        <dbReference type="EMBL" id="KAF2648281.1"/>
    </source>
</evidence>
<dbReference type="AlphaFoldDB" id="A0A6A6SMQ3"/>
<evidence type="ECO:0000256" key="1">
    <source>
        <dbReference type="SAM" id="MobiDB-lite"/>
    </source>
</evidence>
<proteinExistence type="predicted"/>
<feature type="compositionally biased region" description="Polar residues" evidence="1">
    <location>
        <begin position="67"/>
        <end position="76"/>
    </location>
</feature>
<feature type="compositionally biased region" description="Polar residues" evidence="1">
    <location>
        <begin position="1"/>
        <end position="12"/>
    </location>
</feature>
<dbReference type="InterPro" id="IPR053720">
    <property type="entry name" value="Psm_Assembly_Chaperone"/>
</dbReference>
<dbReference type="Gene3D" id="3.30.230.90">
    <property type="match status" value="1"/>
</dbReference>
<dbReference type="PANTHER" id="PTHR31051:SF1">
    <property type="entry name" value="PROTEASOME ASSEMBLY CHAPERONE 3"/>
    <property type="match status" value="1"/>
</dbReference>
<dbReference type="PANTHER" id="PTHR31051">
    <property type="entry name" value="PROTEASOME ASSEMBLY CHAPERONE 3"/>
    <property type="match status" value="1"/>
</dbReference>
<protein>
    <submittedName>
        <fullName evidence="2">Uncharacterized protein</fullName>
    </submittedName>
</protein>
<dbReference type="GO" id="GO:0043248">
    <property type="term" value="P:proteasome assembly"/>
    <property type="evidence" value="ECO:0007669"/>
    <property type="project" value="InterPro"/>
</dbReference>
<evidence type="ECO:0000313" key="3">
    <source>
        <dbReference type="Proteomes" id="UP000799324"/>
    </source>
</evidence>
<reference evidence="2" key="1">
    <citation type="journal article" date="2020" name="Stud. Mycol.">
        <title>101 Dothideomycetes genomes: a test case for predicting lifestyles and emergence of pathogens.</title>
        <authorList>
            <person name="Haridas S."/>
            <person name="Albert R."/>
            <person name="Binder M."/>
            <person name="Bloem J."/>
            <person name="Labutti K."/>
            <person name="Salamov A."/>
            <person name="Andreopoulos B."/>
            <person name="Baker S."/>
            <person name="Barry K."/>
            <person name="Bills G."/>
            <person name="Bluhm B."/>
            <person name="Cannon C."/>
            <person name="Castanera R."/>
            <person name="Culley D."/>
            <person name="Daum C."/>
            <person name="Ezra D."/>
            <person name="Gonzalez J."/>
            <person name="Henrissat B."/>
            <person name="Kuo A."/>
            <person name="Liang C."/>
            <person name="Lipzen A."/>
            <person name="Lutzoni F."/>
            <person name="Magnuson J."/>
            <person name="Mondo S."/>
            <person name="Nolan M."/>
            <person name="Ohm R."/>
            <person name="Pangilinan J."/>
            <person name="Park H.-J."/>
            <person name="Ramirez L."/>
            <person name="Alfaro M."/>
            <person name="Sun H."/>
            <person name="Tritt A."/>
            <person name="Yoshinaga Y."/>
            <person name="Zwiers L.-H."/>
            <person name="Turgeon B."/>
            <person name="Goodwin S."/>
            <person name="Spatafora J."/>
            <person name="Crous P."/>
            <person name="Grigoriev I."/>
        </authorList>
    </citation>
    <scope>NUCLEOTIDE SEQUENCE</scope>
    <source>
        <strain evidence="2">CBS 122681</strain>
    </source>
</reference>
<dbReference type="Proteomes" id="UP000799324">
    <property type="component" value="Unassembled WGS sequence"/>
</dbReference>
<sequence>MAPSPQDYSVTPTPYPAKSHTTSTSIKGVETVATSISFADKILITISQHGRLAHWIHVPLDISATDASLTSTPYNDQDSDDDTPPSDLLPLHHLTATTILGGMVPELGVLGQTIATQIASAVLTRDPGEKRMVVVGLGLDASMSGRKEFSELVGLVLGVL</sequence>
<organism evidence="2 3">
    <name type="scientific">Lophiostoma macrostomum CBS 122681</name>
    <dbReference type="NCBI Taxonomy" id="1314788"/>
    <lineage>
        <taxon>Eukaryota</taxon>
        <taxon>Fungi</taxon>
        <taxon>Dikarya</taxon>
        <taxon>Ascomycota</taxon>
        <taxon>Pezizomycotina</taxon>
        <taxon>Dothideomycetes</taxon>
        <taxon>Pleosporomycetidae</taxon>
        <taxon>Pleosporales</taxon>
        <taxon>Lophiostomataceae</taxon>
        <taxon>Lophiostoma</taxon>
    </lineage>
</organism>
<dbReference type="OrthoDB" id="5593278at2759"/>
<feature type="region of interest" description="Disordered" evidence="1">
    <location>
        <begin position="67"/>
        <end position="87"/>
    </location>
</feature>
<name>A0A6A6SMQ3_9PLEO</name>
<accession>A0A6A6SMQ3</accession>
<dbReference type="EMBL" id="MU004547">
    <property type="protein sequence ID" value="KAF2648281.1"/>
    <property type="molecule type" value="Genomic_DNA"/>
</dbReference>
<feature type="region of interest" description="Disordered" evidence="1">
    <location>
        <begin position="1"/>
        <end position="24"/>
    </location>
</feature>
<gene>
    <name evidence="2" type="ORF">K491DRAFT_670882</name>
</gene>